<name>A0ABR1AIM1_POLSC</name>
<feature type="domain" description="Protein kinase" evidence="7">
    <location>
        <begin position="20"/>
        <end position="107"/>
    </location>
</feature>
<gene>
    <name evidence="8" type="ORF">RUM44_006619</name>
</gene>
<dbReference type="PROSITE" id="PS50011">
    <property type="entry name" value="PROTEIN_KINASE_DOM"/>
    <property type="match status" value="1"/>
</dbReference>
<dbReference type="InterPro" id="IPR000719">
    <property type="entry name" value="Prot_kinase_dom"/>
</dbReference>
<keyword evidence="2" id="KW-0808">Transferase</keyword>
<organism evidence="8 9">
    <name type="scientific">Polyplax serrata</name>
    <name type="common">Common mouse louse</name>
    <dbReference type="NCBI Taxonomy" id="468196"/>
    <lineage>
        <taxon>Eukaryota</taxon>
        <taxon>Metazoa</taxon>
        <taxon>Ecdysozoa</taxon>
        <taxon>Arthropoda</taxon>
        <taxon>Hexapoda</taxon>
        <taxon>Insecta</taxon>
        <taxon>Pterygota</taxon>
        <taxon>Neoptera</taxon>
        <taxon>Paraneoptera</taxon>
        <taxon>Psocodea</taxon>
        <taxon>Troctomorpha</taxon>
        <taxon>Phthiraptera</taxon>
        <taxon>Anoplura</taxon>
        <taxon>Polyplacidae</taxon>
        <taxon>Polyplax</taxon>
    </lineage>
</organism>
<keyword evidence="4" id="KW-0418">Kinase</keyword>
<reference evidence="8 9" key="1">
    <citation type="submission" date="2023-09" db="EMBL/GenBank/DDBJ databases">
        <title>Genomes of two closely related lineages of the louse Polyplax serrata with different host specificities.</title>
        <authorList>
            <person name="Martinu J."/>
            <person name="Tarabai H."/>
            <person name="Stefka J."/>
            <person name="Hypsa V."/>
        </authorList>
    </citation>
    <scope>NUCLEOTIDE SEQUENCE [LARGE SCALE GENOMIC DNA]</scope>
    <source>
        <strain evidence="8">98ZLc_SE</strain>
    </source>
</reference>
<keyword evidence="3 6" id="KW-0547">Nucleotide-binding</keyword>
<dbReference type="InterPro" id="IPR011009">
    <property type="entry name" value="Kinase-like_dom_sf"/>
</dbReference>
<proteinExistence type="predicted"/>
<keyword evidence="1" id="KW-0723">Serine/threonine-protein kinase</keyword>
<dbReference type="Pfam" id="PF00069">
    <property type="entry name" value="Pkinase"/>
    <property type="match status" value="1"/>
</dbReference>
<dbReference type="PROSITE" id="PS00107">
    <property type="entry name" value="PROTEIN_KINASE_ATP"/>
    <property type="match status" value="1"/>
</dbReference>
<feature type="binding site" evidence="6">
    <location>
        <position position="49"/>
    </location>
    <ligand>
        <name>ATP</name>
        <dbReference type="ChEBI" id="CHEBI:30616"/>
    </ligand>
</feature>
<dbReference type="Gene3D" id="3.30.200.20">
    <property type="entry name" value="Phosphorylase Kinase, domain 1"/>
    <property type="match status" value="1"/>
</dbReference>
<keyword evidence="9" id="KW-1185">Reference proteome</keyword>
<evidence type="ECO:0000313" key="8">
    <source>
        <dbReference type="EMBL" id="KAK6620218.1"/>
    </source>
</evidence>
<dbReference type="EMBL" id="JAWJWF010000048">
    <property type="protein sequence ID" value="KAK6620218.1"/>
    <property type="molecule type" value="Genomic_DNA"/>
</dbReference>
<evidence type="ECO:0000256" key="1">
    <source>
        <dbReference type="ARBA" id="ARBA00022527"/>
    </source>
</evidence>
<comment type="caution">
    <text evidence="8">The sequence shown here is derived from an EMBL/GenBank/DDBJ whole genome shotgun (WGS) entry which is preliminary data.</text>
</comment>
<dbReference type="PANTHER" id="PTHR24056">
    <property type="entry name" value="CELL DIVISION PROTEIN KINASE"/>
    <property type="match status" value="1"/>
</dbReference>
<evidence type="ECO:0000256" key="3">
    <source>
        <dbReference type="ARBA" id="ARBA00022741"/>
    </source>
</evidence>
<dbReference type="SUPFAM" id="SSF56112">
    <property type="entry name" value="Protein kinase-like (PK-like)"/>
    <property type="match status" value="1"/>
</dbReference>
<evidence type="ECO:0000259" key="7">
    <source>
        <dbReference type="PROSITE" id="PS50011"/>
    </source>
</evidence>
<evidence type="ECO:0000256" key="6">
    <source>
        <dbReference type="PROSITE-ProRule" id="PRU10141"/>
    </source>
</evidence>
<accession>A0ABR1AIM1</accession>
<protein>
    <recommendedName>
        <fullName evidence="7">Protein kinase domain-containing protein</fullName>
    </recommendedName>
</protein>
<dbReference type="Proteomes" id="UP001359485">
    <property type="component" value="Unassembled WGS sequence"/>
</dbReference>
<keyword evidence="5 6" id="KW-0067">ATP-binding</keyword>
<evidence type="ECO:0000313" key="9">
    <source>
        <dbReference type="Proteomes" id="UP001359485"/>
    </source>
</evidence>
<evidence type="ECO:0000256" key="4">
    <source>
        <dbReference type="ARBA" id="ARBA00022777"/>
    </source>
</evidence>
<dbReference type="InterPro" id="IPR050108">
    <property type="entry name" value="CDK"/>
</dbReference>
<evidence type="ECO:0000256" key="2">
    <source>
        <dbReference type="ARBA" id="ARBA00022679"/>
    </source>
</evidence>
<dbReference type="InterPro" id="IPR017441">
    <property type="entry name" value="Protein_kinase_ATP_BS"/>
</dbReference>
<evidence type="ECO:0000256" key="5">
    <source>
        <dbReference type="ARBA" id="ARBA00022840"/>
    </source>
</evidence>
<dbReference type="PANTHER" id="PTHR24056:SF472">
    <property type="entry name" value="CYCLIN-DEPENDENT KINASE 4, ISOFORM A"/>
    <property type="match status" value="1"/>
</dbReference>
<sequence>MTGSANFESCVELTKQAHNYEDLALIGNGAYGTVYRAKNKVNGHIVAMKKIRVHLCEDGGLPPSTLREIAMLKQVDQYEHPNIVSVGYIMLQVVDSQDREYDYFIKK</sequence>